<dbReference type="Proteomes" id="UP000626109">
    <property type="component" value="Unassembled WGS sequence"/>
</dbReference>
<dbReference type="AlphaFoldDB" id="A0A813HNW4"/>
<name>A0A813HNW4_POLGL</name>
<organism evidence="1 3">
    <name type="scientific">Polarella glacialis</name>
    <name type="common">Dinoflagellate</name>
    <dbReference type="NCBI Taxonomy" id="89957"/>
    <lineage>
        <taxon>Eukaryota</taxon>
        <taxon>Sar</taxon>
        <taxon>Alveolata</taxon>
        <taxon>Dinophyceae</taxon>
        <taxon>Suessiales</taxon>
        <taxon>Suessiaceae</taxon>
        <taxon>Polarella</taxon>
    </lineage>
</organism>
<sequence length="162" mass="17401">LALLLDGKADVHCQDGQGRYLVHLWSWNLPKSRTSAKEELKKLSLLARHRADMNSQLPATGDTALHVLARIFNALSRRTGDEDRRIDSKDCEKFLNNTSIRIQMLADAGASVSIRNSVGQVPLELVEARFWPSLKALGGSAAAAAAAGYAAVSVQSAASCTS</sequence>
<reference evidence="1" key="1">
    <citation type="submission" date="2021-02" db="EMBL/GenBank/DDBJ databases">
        <authorList>
            <person name="Dougan E. K."/>
            <person name="Rhodes N."/>
            <person name="Thang M."/>
            <person name="Chan C."/>
        </authorList>
    </citation>
    <scope>NUCLEOTIDE SEQUENCE</scope>
</reference>
<dbReference type="SUPFAM" id="SSF48403">
    <property type="entry name" value="Ankyrin repeat"/>
    <property type="match status" value="1"/>
</dbReference>
<accession>A0A813HNW4</accession>
<dbReference type="Gene3D" id="1.25.40.20">
    <property type="entry name" value="Ankyrin repeat-containing domain"/>
    <property type="match status" value="1"/>
</dbReference>
<evidence type="ECO:0000313" key="3">
    <source>
        <dbReference type="Proteomes" id="UP000626109"/>
    </source>
</evidence>
<comment type="caution">
    <text evidence="1">The sequence shown here is derived from an EMBL/GenBank/DDBJ whole genome shotgun (WGS) entry which is preliminary data.</text>
</comment>
<evidence type="ECO:0000313" key="2">
    <source>
        <dbReference type="EMBL" id="CAE8654831.1"/>
    </source>
</evidence>
<dbReference type="InterPro" id="IPR036770">
    <property type="entry name" value="Ankyrin_rpt-contain_sf"/>
</dbReference>
<protein>
    <submittedName>
        <fullName evidence="1">Uncharacterized protein</fullName>
    </submittedName>
</protein>
<dbReference type="EMBL" id="CAJNNW010012905">
    <property type="protein sequence ID" value="CAE8654831.1"/>
    <property type="molecule type" value="Genomic_DNA"/>
</dbReference>
<feature type="non-terminal residue" evidence="1">
    <location>
        <position position="1"/>
    </location>
</feature>
<evidence type="ECO:0000313" key="1">
    <source>
        <dbReference type="EMBL" id="CAE8639439.1"/>
    </source>
</evidence>
<proteinExistence type="predicted"/>
<gene>
    <name evidence="2" type="ORF">PGLA2088_LOCUS11236</name>
    <name evidence="1" type="ORF">PGLA2088_LOCUS1962</name>
</gene>
<dbReference type="EMBL" id="CAJNNW010001537">
    <property type="protein sequence ID" value="CAE8639439.1"/>
    <property type="molecule type" value="Genomic_DNA"/>
</dbReference>